<evidence type="ECO:0000313" key="1">
    <source>
        <dbReference type="EMBL" id="KAL1549097.1"/>
    </source>
</evidence>
<organism evidence="1 2">
    <name type="scientific">Salvia divinorum</name>
    <name type="common">Maria pastora</name>
    <name type="synonym">Diviner's sage</name>
    <dbReference type="NCBI Taxonomy" id="28513"/>
    <lineage>
        <taxon>Eukaryota</taxon>
        <taxon>Viridiplantae</taxon>
        <taxon>Streptophyta</taxon>
        <taxon>Embryophyta</taxon>
        <taxon>Tracheophyta</taxon>
        <taxon>Spermatophyta</taxon>
        <taxon>Magnoliopsida</taxon>
        <taxon>eudicotyledons</taxon>
        <taxon>Gunneridae</taxon>
        <taxon>Pentapetalae</taxon>
        <taxon>asterids</taxon>
        <taxon>lamiids</taxon>
        <taxon>Lamiales</taxon>
        <taxon>Lamiaceae</taxon>
        <taxon>Nepetoideae</taxon>
        <taxon>Mentheae</taxon>
        <taxon>Salviinae</taxon>
        <taxon>Salvia</taxon>
        <taxon>Salvia subgen. Calosphace</taxon>
    </lineage>
</organism>
<protein>
    <submittedName>
        <fullName evidence="1">Uncharacterized protein</fullName>
    </submittedName>
</protein>
<reference evidence="1 2" key="1">
    <citation type="submission" date="2024-06" db="EMBL/GenBank/DDBJ databases">
        <title>A chromosome level genome sequence of Diviner's sage (Salvia divinorum).</title>
        <authorList>
            <person name="Ford S.A."/>
            <person name="Ro D.-K."/>
            <person name="Ness R.W."/>
            <person name="Phillips M.A."/>
        </authorList>
    </citation>
    <scope>NUCLEOTIDE SEQUENCE [LARGE SCALE GENOMIC DNA]</scope>
    <source>
        <strain evidence="1">SAF-2024a</strain>
        <tissue evidence="1">Leaf</tissue>
    </source>
</reference>
<evidence type="ECO:0000313" key="2">
    <source>
        <dbReference type="Proteomes" id="UP001567538"/>
    </source>
</evidence>
<dbReference type="AlphaFoldDB" id="A0ABD1GYA5"/>
<gene>
    <name evidence="1" type="ORF">AAHA92_17240</name>
</gene>
<dbReference type="EMBL" id="JBEAFC010000007">
    <property type="protein sequence ID" value="KAL1549097.1"/>
    <property type="molecule type" value="Genomic_DNA"/>
</dbReference>
<sequence>MVPVAKPDHQDTLIAIQLTTVTEGTPTFHIHIPSVNLSHVLRTPPPTRAGVGTDPASSLPLISLSLAVSPKKLRSRRHSLSGPSQTLPTQADHAANTGQCAVVGHCCLVKPGVTPPLSIMPAPLSSSSRASPFSGSIVNFTCGQPYIYCTKVMAGGIECRLSPSIFGRILEGDELAGNLPKIAWCLISPLESLLAAWSKDKEEEWLMG</sequence>
<keyword evidence="2" id="KW-1185">Reference proteome</keyword>
<accession>A0ABD1GYA5</accession>
<name>A0ABD1GYA5_SALDI</name>
<comment type="caution">
    <text evidence="1">The sequence shown here is derived from an EMBL/GenBank/DDBJ whole genome shotgun (WGS) entry which is preliminary data.</text>
</comment>
<proteinExistence type="predicted"/>
<dbReference type="Proteomes" id="UP001567538">
    <property type="component" value="Unassembled WGS sequence"/>
</dbReference>